<proteinExistence type="predicted"/>
<feature type="transmembrane region" description="Helical" evidence="2">
    <location>
        <begin position="76"/>
        <end position="96"/>
    </location>
</feature>
<dbReference type="Proteomes" id="UP000596130">
    <property type="component" value="Chromosome"/>
</dbReference>
<keyword evidence="2" id="KW-0812">Transmembrane</keyword>
<dbReference type="RefSeq" id="WP_198502917.1">
    <property type="nucleotide sequence ID" value="NZ_CP065959.1"/>
</dbReference>
<feature type="transmembrane region" description="Helical" evidence="2">
    <location>
        <begin position="44"/>
        <end position="69"/>
    </location>
</feature>
<reference evidence="3 4" key="1">
    <citation type="submission" date="2020-12" db="EMBL/GenBank/DDBJ databases">
        <title>Identification and biosynthesis of polyene macrolides produced by Streptomyces alfalfae Men-myco-93-63.</title>
        <authorList>
            <person name="Liu D."/>
            <person name="Li Y."/>
            <person name="Liu L."/>
            <person name="Han X."/>
            <person name="Shen F."/>
        </authorList>
    </citation>
    <scope>NUCLEOTIDE SEQUENCE [LARGE SCALE GENOMIC DNA]</scope>
    <source>
        <strain evidence="3 4">Men-myco-93-63</strain>
    </source>
</reference>
<evidence type="ECO:0000256" key="2">
    <source>
        <dbReference type="SAM" id="Phobius"/>
    </source>
</evidence>
<evidence type="ECO:0000313" key="3">
    <source>
        <dbReference type="EMBL" id="QQC89852.1"/>
    </source>
</evidence>
<dbReference type="EMBL" id="CP065959">
    <property type="protein sequence ID" value="QQC89852.1"/>
    <property type="molecule type" value="Genomic_DNA"/>
</dbReference>
<evidence type="ECO:0000256" key="1">
    <source>
        <dbReference type="SAM" id="MobiDB-lite"/>
    </source>
</evidence>
<feature type="transmembrane region" description="Helical" evidence="2">
    <location>
        <begin position="12"/>
        <end position="32"/>
    </location>
</feature>
<gene>
    <name evidence="3" type="ORF">I8755_16595</name>
</gene>
<sequence>MNRTLNAWQYTVLGVAAVLMVAVGAFGGWGTYSNVQAQFHRGATAAGVVAAGEGLALVLALTMLCLTMLGQSSPAVVRIGLWIAPVGACATGVTIAETTGEAIVYGLTPMAMSGAAEGLGLIARRVTIYRTGVDAEAQRRNAAAVQQIAYQRAVAQHHPDEEVREAALRESWALAKKVGRGDAQLGADLVEVQRARIRNGADDALGGMYGRPASPKADGPDRSAQAVLRRKFAEMDPVDAVRIARDAHPDMPPAELASLLVLHGVPVDPVQVALVLGEQPDEYEVHRPDAADALQVSALQPLTVEAAVVQAASVLGPDAKAREIAEHVARHRRLVVTENYVRTALSRAAKKPQGEAPAKPMEGGYA</sequence>
<keyword evidence="2" id="KW-1133">Transmembrane helix</keyword>
<evidence type="ECO:0000313" key="4">
    <source>
        <dbReference type="Proteomes" id="UP000596130"/>
    </source>
</evidence>
<feature type="transmembrane region" description="Helical" evidence="2">
    <location>
        <begin position="102"/>
        <end position="122"/>
    </location>
</feature>
<accession>A0A7T4TYX6</accession>
<keyword evidence="2" id="KW-0472">Membrane</keyword>
<organism evidence="3 4">
    <name type="scientific">Streptomyces alfalfae</name>
    <dbReference type="NCBI Taxonomy" id="1642299"/>
    <lineage>
        <taxon>Bacteria</taxon>
        <taxon>Bacillati</taxon>
        <taxon>Actinomycetota</taxon>
        <taxon>Actinomycetes</taxon>
        <taxon>Kitasatosporales</taxon>
        <taxon>Streptomycetaceae</taxon>
        <taxon>Streptomyces</taxon>
    </lineage>
</organism>
<name>A0A7T4TYX6_9ACTN</name>
<dbReference type="AlphaFoldDB" id="A0A7T4TYX6"/>
<feature type="region of interest" description="Disordered" evidence="1">
    <location>
        <begin position="346"/>
        <end position="366"/>
    </location>
</feature>
<protein>
    <submittedName>
        <fullName evidence="3">Conjugal transfer protein</fullName>
    </submittedName>
</protein>